<feature type="transmembrane region" description="Helical" evidence="7">
    <location>
        <begin position="189"/>
        <end position="212"/>
    </location>
</feature>
<comment type="caution">
    <text evidence="10">The sequence shown here is derived from an EMBL/GenBank/DDBJ whole genome shotgun (WGS) entry which is preliminary data.</text>
</comment>
<feature type="domain" description="Cation efflux protein cytoplasmic" evidence="9">
    <location>
        <begin position="219"/>
        <end position="293"/>
    </location>
</feature>
<proteinExistence type="inferred from homology"/>
<gene>
    <name evidence="10" type="ORF">ENJ89_00850</name>
</gene>
<dbReference type="EMBL" id="DROD01000059">
    <property type="protein sequence ID" value="HHJ51716.1"/>
    <property type="molecule type" value="Genomic_DNA"/>
</dbReference>
<evidence type="ECO:0000256" key="3">
    <source>
        <dbReference type="ARBA" id="ARBA00022448"/>
    </source>
</evidence>
<dbReference type="NCBIfam" id="TIGR01297">
    <property type="entry name" value="CDF"/>
    <property type="match status" value="1"/>
</dbReference>
<dbReference type="InterPro" id="IPR002524">
    <property type="entry name" value="Cation_efflux"/>
</dbReference>
<dbReference type="PANTHER" id="PTHR43840:SF15">
    <property type="entry name" value="MITOCHONDRIAL METAL TRANSPORTER 1-RELATED"/>
    <property type="match status" value="1"/>
</dbReference>
<reference evidence="10" key="1">
    <citation type="journal article" date="2020" name="mSystems">
        <title>Genome- and Community-Level Interaction Insights into Carbon Utilization and Element Cycling Functions of Hydrothermarchaeota in Hydrothermal Sediment.</title>
        <authorList>
            <person name="Zhou Z."/>
            <person name="Liu Y."/>
            <person name="Xu W."/>
            <person name="Pan J."/>
            <person name="Luo Z.H."/>
            <person name="Li M."/>
        </authorList>
    </citation>
    <scope>NUCLEOTIDE SEQUENCE [LARGE SCALE GENOMIC DNA]</scope>
    <source>
        <strain evidence="10">HyVt-527</strain>
    </source>
</reference>
<evidence type="ECO:0000256" key="7">
    <source>
        <dbReference type="SAM" id="Phobius"/>
    </source>
</evidence>
<dbReference type="Gene3D" id="1.20.1510.10">
    <property type="entry name" value="Cation efflux protein transmembrane domain"/>
    <property type="match status" value="1"/>
</dbReference>
<dbReference type="InterPro" id="IPR027470">
    <property type="entry name" value="Cation_efflux_CTD"/>
</dbReference>
<feature type="transmembrane region" description="Helical" evidence="7">
    <location>
        <begin position="7"/>
        <end position="32"/>
    </location>
</feature>
<dbReference type="Gene3D" id="3.30.70.1350">
    <property type="entry name" value="Cation efflux protein, cytoplasmic domain"/>
    <property type="match status" value="1"/>
</dbReference>
<evidence type="ECO:0000259" key="9">
    <source>
        <dbReference type="Pfam" id="PF16916"/>
    </source>
</evidence>
<dbReference type="GO" id="GO:0016020">
    <property type="term" value="C:membrane"/>
    <property type="evidence" value="ECO:0007669"/>
    <property type="project" value="UniProtKB-SubCell"/>
</dbReference>
<comment type="similarity">
    <text evidence="2">Belongs to the cation diffusion facilitator (CDF) transporter (TC 2.A.4) family.</text>
</comment>
<dbReference type="SUPFAM" id="SSF160240">
    <property type="entry name" value="Cation efflux protein cytoplasmic domain-like"/>
    <property type="match status" value="1"/>
</dbReference>
<dbReference type="SUPFAM" id="SSF161111">
    <property type="entry name" value="Cation efflux protein transmembrane domain-like"/>
    <property type="match status" value="1"/>
</dbReference>
<dbReference type="PANTHER" id="PTHR43840">
    <property type="entry name" value="MITOCHONDRIAL METAL TRANSPORTER 1-RELATED"/>
    <property type="match status" value="1"/>
</dbReference>
<dbReference type="InterPro" id="IPR036837">
    <property type="entry name" value="Cation_efflux_CTD_sf"/>
</dbReference>
<feature type="transmembrane region" description="Helical" evidence="7">
    <location>
        <begin position="80"/>
        <end position="98"/>
    </location>
</feature>
<dbReference type="GO" id="GO:0008324">
    <property type="term" value="F:monoatomic cation transmembrane transporter activity"/>
    <property type="evidence" value="ECO:0007669"/>
    <property type="project" value="InterPro"/>
</dbReference>
<keyword evidence="4 7" id="KW-0812">Transmembrane</keyword>
<comment type="subcellular location">
    <subcellularLocation>
        <location evidence="1">Membrane</location>
        <topology evidence="1">Multi-pass membrane protein</topology>
    </subcellularLocation>
</comment>
<dbReference type="InterPro" id="IPR058533">
    <property type="entry name" value="Cation_efflux_TM"/>
</dbReference>
<evidence type="ECO:0000256" key="5">
    <source>
        <dbReference type="ARBA" id="ARBA00022989"/>
    </source>
</evidence>
<dbReference type="Proteomes" id="UP000886124">
    <property type="component" value="Unassembled WGS sequence"/>
</dbReference>
<feature type="transmembrane region" description="Helical" evidence="7">
    <location>
        <begin position="159"/>
        <end position="177"/>
    </location>
</feature>
<dbReference type="Pfam" id="PF01545">
    <property type="entry name" value="Cation_efflux"/>
    <property type="match status" value="1"/>
</dbReference>
<evidence type="ECO:0000259" key="8">
    <source>
        <dbReference type="Pfam" id="PF01545"/>
    </source>
</evidence>
<name>A0A7V5PMB3_CALAY</name>
<dbReference type="Pfam" id="PF16916">
    <property type="entry name" value="ZT_dimer"/>
    <property type="match status" value="1"/>
</dbReference>
<dbReference type="FunFam" id="1.20.1510.10:FF:000006">
    <property type="entry name" value="Divalent cation efflux transporter"/>
    <property type="match status" value="1"/>
</dbReference>
<keyword evidence="5 7" id="KW-1133">Transmembrane helix</keyword>
<feature type="domain" description="Cation efflux protein transmembrane" evidence="8">
    <location>
        <begin position="13"/>
        <end position="212"/>
    </location>
</feature>
<keyword evidence="3" id="KW-0813">Transport</keyword>
<sequence length="300" mass="32755">MNQRKNVAVRVTLVSILWNLVLSGIKFAAGIYGRSAALVADGVHSLSDLLSDLVVLAGVHYGSRPRDQSHHYGHGKFETLAAIIIGLILLIAALEIAWHGGLNIYRHLHGKPLPGPYYITLIVALSSIGIKELLYQYTIKAGNKTGSAALKANAWHHRTDALSSVAAALGISGAIFLGEEWVLLDPLAAVFVGLWVLKFTLSLLVTSVNELLEASLGKEMDEKILQVVQNIPGVQLPHNLKTRKVGHTYAVEMHIKVNRNLNIVEAHDISTRVEEALKSFLGKESFISIHVEPLEDAQER</sequence>
<dbReference type="InterPro" id="IPR027469">
    <property type="entry name" value="Cation_efflux_TMD_sf"/>
</dbReference>
<evidence type="ECO:0000256" key="1">
    <source>
        <dbReference type="ARBA" id="ARBA00004141"/>
    </source>
</evidence>
<accession>A0A7V5PMB3</accession>
<protein>
    <submittedName>
        <fullName evidence="10">Cation transporter</fullName>
    </submittedName>
</protein>
<dbReference type="InterPro" id="IPR050291">
    <property type="entry name" value="CDF_Transporter"/>
</dbReference>
<dbReference type="AlphaFoldDB" id="A0A7V5PMB3"/>
<evidence type="ECO:0000256" key="6">
    <source>
        <dbReference type="ARBA" id="ARBA00023136"/>
    </source>
</evidence>
<keyword evidence="6 7" id="KW-0472">Membrane</keyword>
<organism evidence="10">
    <name type="scientific">Caldithrix abyssi</name>
    <dbReference type="NCBI Taxonomy" id="187145"/>
    <lineage>
        <taxon>Bacteria</taxon>
        <taxon>Pseudomonadati</taxon>
        <taxon>Calditrichota</taxon>
        <taxon>Calditrichia</taxon>
        <taxon>Calditrichales</taxon>
        <taxon>Calditrichaceae</taxon>
        <taxon>Caldithrix</taxon>
    </lineage>
</organism>
<evidence type="ECO:0000256" key="4">
    <source>
        <dbReference type="ARBA" id="ARBA00022692"/>
    </source>
</evidence>
<evidence type="ECO:0000313" key="10">
    <source>
        <dbReference type="EMBL" id="HHJ51716.1"/>
    </source>
</evidence>
<evidence type="ECO:0000256" key="2">
    <source>
        <dbReference type="ARBA" id="ARBA00008114"/>
    </source>
</evidence>